<dbReference type="PROSITE" id="PS00894">
    <property type="entry name" value="HTH_DEOR_1"/>
    <property type="match status" value="1"/>
</dbReference>
<evidence type="ECO:0000256" key="3">
    <source>
        <dbReference type="ARBA" id="ARBA00023163"/>
    </source>
</evidence>
<reference evidence="7" key="1">
    <citation type="journal article" date="2019" name="Int. J. Syst. Evol. Microbiol.">
        <title>The Global Catalogue of Microorganisms (GCM) 10K type strain sequencing project: providing services to taxonomists for standard genome sequencing and annotation.</title>
        <authorList>
            <consortium name="The Broad Institute Genomics Platform"/>
            <consortium name="The Broad Institute Genome Sequencing Center for Infectious Disease"/>
            <person name="Wu L."/>
            <person name="Ma J."/>
        </authorList>
    </citation>
    <scope>NUCLEOTIDE SEQUENCE [LARGE SCALE GENOMIC DNA]</scope>
    <source>
        <strain evidence="7">JCM 4350</strain>
    </source>
</reference>
<evidence type="ECO:0000313" key="6">
    <source>
        <dbReference type="EMBL" id="GGS65807.1"/>
    </source>
</evidence>
<dbReference type="InterPro" id="IPR026881">
    <property type="entry name" value="WYL_dom"/>
</dbReference>
<feature type="domain" description="HTH deoR-type" evidence="5">
    <location>
        <begin position="83"/>
        <end position="138"/>
    </location>
</feature>
<dbReference type="PROSITE" id="PS52050">
    <property type="entry name" value="WYL"/>
    <property type="match status" value="1"/>
</dbReference>
<dbReference type="Gene3D" id="1.10.10.10">
    <property type="entry name" value="Winged helix-like DNA-binding domain superfamily/Winged helix DNA-binding domain"/>
    <property type="match status" value="1"/>
</dbReference>
<evidence type="ECO:0000259" key="5">
    <source>
        <dbReference type="PROSITE" id="PS51000"/>
    </source>
</evidence>
<name>A0ABQ2THN1_STRBA</name>
<evidence type="ECO:0000256" key="4">
    <source>
        <dbReference type="SAM" id="MobiDB-lite"/>
    </source>
</evidence>
<organism evidence="6 7">
    <name type="scientific">Streptomyces badius</name>
    <dbReference type="NCBI Taxonomy" id="1941"/>
    <lineage>
        <taxon>Bacteria</taxon>
        <taxon>Bacillati</taxon>
        <taxon>Actinomycetota</taxon>
        <taxon>Actinomycetes</taxon>
        <taxon>Kitasatosporales</taxon>
        <taxon>Streptomycetaceae</taxon>
        <taxon>Streptomyces</taxon>
    </lineage>
</organism>
<dbReference type="InterPro" id="IPR036388">
    <property type="entry name" value="WH-like_DNA-bd_sf"/>
</dbReference>
<keyword evidence="2" id="KW-0238">DNA-binding</keyword>
<feature type="compositionally biased region" description="Gly residues" evidence="4">
    <location>
        <begin position="303"/>
        <end position="319"/>
    </location>
</feature>
<dbReference type="Pfam" id="PF13280">
    <property type="entry name" value="WYL"/>
    <property type="match status" value="1"/>
</dbReference>
<evidence type="ECO:0000256" key="2">
    <source>
        <dbReference type="ARBA" id="ARBA00023125"/>
    </source>
</evidence>
<dbReference type="Pfam" id="PF08279">
    <property type="entry name" value="HTH_11"/>
    <property type="match status" value="1"/>
</dbReference>
<accession>A0ABQ2THN1</accession>
<protein>
    <submittedName>
        <fullName evidence="6">DeoR family transcriptional regulator</fullName>
    </submittedName>
</protein>
<dbReference type="InterPro" id="IPR018356">
    <property type="entry name" value="Tscrpt_reg_HTH_DeoR_CS"/>
</dbReference>
<dbReference type="PROSITE" id="PS51000">
    <property type="entry name" value="HTH_DEOR_2"/>
    <property type="match status" value="1"/>
</dbReference>
<dbReference type="InterPro" id="IPR001034">
    <property type="entry name" value="DeoR_HTH"/>
</dbReference>
<comment type="caution">
    <text evidence="6">The sequence shown here is derived from an EMBL/GenBank/DDBJ whole genome shotgun (WGS) entry which is preliminary data.</text>
</comment>
<dbReference type="SUPFAM" id="SSF46785">
    <property type="entry name" value="Winged helix' DNA-binding domain"/>
    <property type="match status" value="1"/>
</dbReference>
<gene>
    <name evidence="6" type="ORF">GCM10010253_45890</name>
</gene>
<sequence length="446" mass="46813">MKAAVITMASANQRRRSAGAGTGAGAVTGTDATGVFTGAGDVGGASCDAAGGGGAEEGMGRTYAPIRSDHDLMVRHPGAMSDTPARLLKLLSLLQTPREWPGGELAERLDVSPRTIRRDVDRLRDLGYPVEASRGSVGGYRLVAGAAMPPLLLDDEEAVAIAVGLRAGAGHAIEGVDEASVRALAKLEQVLPSRLRHRVSVLQNATVPLTRGDGSTIDPRTLTTLASAATGRERLRFAYRSGDGTRTKRQVEPYRLVSTGQRWYLVAYDIGREDWRTFRVDRIGEPYATGARFTPRPLPVEGAGSGAGAGGGKTGHGDAGNGDAATFLARSMRRMQPELRLDVRFGAPAEFVTARLPAHLGAPEPDGEGGCRLRASCADSLEWVALRLALVDCEFSVQGPPQLVAYLEDLGARLTRAAAGAGTEPRQEAGPERGPVADPEQGPEQG</sequence>
<feature type="region of interest" description="Disordered" evidence="4">
    <location>
        <begin position="417"/>
        <end position="446"/>
    </location>
</feature>
<dbReference type="InterPro" id="IPR051534">
    <property type="entry name" value="CBASS_pafABC_assoc_protein"/>
</dbReference>
<dbReference type="EMBL" id="BMSZ01000013">
    <property type="protein sequence ID" value="GGS65807.1"/>
    <property type="molecule type" value="Genomic_DNA"/>
</dbReference>
<keyword evidence="3" id="KW-0804">Transcription</keyword>
<dbReference type="PANTHER" id="PTHR34580:SF3">
    <property type="entry name" value="PROTEIN PAFB"/>
    <property type="match status" value="1"/>
</dbReference>
<dbReference type="InterPro" id="IPR036390">
    <property type="entry name" value="WH_DNA-bd_sf"/>
</dbReference>
<evidence type="ECO:0000313" key="7">
    <source>
        <dbReference type="Proteomes" id="UP000659767"/>
    </source>
</evidence>
<keyword evidence="1" id="KW-0805">Transcription regulation</keyword>
<dbReference type="InterPro" id="IPR013196">
    <property type="entry name" value="HTH_11"/>
</dbReference>
<proteinExistence type="predicted"/>
<evidence type="ECO:0000256" key="1">
    <source>
        <dbReference type="ARBA" id="ARBA00023015"/>
    </source>
</evidence>
<keyword evidence="7" id="KW-1185">Reference proteome</keyword>
<dbReference type="Proteomes" id="UP000659767">
    <property type="component" value="Unassembled WGS sequence"/>
</dbReference>
<dbReference type="PANTHER" id="PTHR34580">
    <property type="match status" value="1"/>
</dbReference>
<feature type="region of interest" description="Disordered" evidence="4">
    <location>
        <begin position="293"/>
        <end position="319"/>
    </location>
</feature>